<keyword evidence="10" id="KW-1185">Reference proteome</keyword>
<evidence type="ECO:0000259" key="8">
    <source>
        <dbReference type="PROSITE" id="PS51336"/>
    </source>
</evidence>
<feature type="domain" description="DM10" evidence="8">
    <location>
        <begin position="113"/>
        <end position="218"/>
    </location>
</feature>
<dbReference type="PROSITE" id="PS51336">
    <property type="entry name" value="DM10"/>
    <property type="match status" value="3"/>
</dbReference>
<dbReference type="GO" id="GO:0000281">
    <property type="term" value="P:mitotic cytokinesis"/>
    <property type="evidence" value="ECO:0007669"/>
    <property type="project" value="TreeGrafter"/>
</dbReference>
<feature type="domain" description="DM10" evidence="8">
    <location>
        <begin position="424"/>
        <end position="527"/>
    </location>
</feature>
<keyword evidence="4" id="KW-0677">Repeat</keyword>
<dbReference type="Gene3D" id="2.30.29.170">
    <property type="match status" value="3"/>
</dbReference>
<proteinExistence type="predicted"/>
<sequence length="601" mass="70438">MKNQSILDAQATMAMSPPHMLTNMQQAVDHYKKDDFSLKQTLTYCLSGRVDLQLPERIEIDKELLMRMDASPAWRLDGNRKSPYIPSEQRKEMEEQRRLSFRPQRQPAWLKYDRQTLRFYAYFQEPVHDNPRENYRVRYCLILYYLEDGTMQILEPRMENSGILQGTFLKRHRFPRPDRSGFFTMEDLKLSTDVTIYTRVFRIIDCDPFTRQFYEQCNMDVGEPSEPLSDNFFENEVVRRAHFLLRRRLVPKDVKESREYTEIMLGGSRKNSGLKQHLYNDRKVLRFYCYWDDKTNYGMRSYYVFHYFLADDSVEILECYPRNSGKREFPTFLKRQKLPKEPTVTSCPGVVPKKTDHYKPEDFEVGKDVMVYNRQFHLYDCDDFTREFYLKYTGVQQGKEEIVDEPLEIPKIEWKPHALGISTDEDTLASCLNIAQLVKETREDEGRRFIISVRERDNSVMVFETRENNSGHVGGKFADAGKKVDFVTGRTYTAADFYIGAVVNISSVAFAIIDADERTLKHMQAHPSKYPVSNLDLIREKISGVLRALKDENVQTLSQAELQYHLRGILVGRNLWLFCVVSLLASGSTSALLTEAVVRRE</sequence>
<dbReference type="InterPro" id="IPR006602">
    <property type="entry name" value="DM10_dom"/>
</dbReference>
<dbReference type="Proteomes" id="UP000224006">
    <property type="component" value="Unassembled WGS sequence"/>
</dbReference>
<feature type="compositionally biased region" description="Basic and acidic residues" evidence="7">
    <location>
        <begin position="88"/>
        <end position="98"/>
    </location>
</feature>
<evidence type="ECO:0000256" key="2">
    <source>
        <dbReference type="ARBA" id="ARBA00004245"/>
    </source>
</evidence>
<name>A0A2A9M459_BESBE</name>
<dbReference type="PANTHER" id="PTHR12086">
    <property type="entry name" value="EF-HAND DOMAIN C-TERMINAL CONTAINING PROTEIN"/>
    <property type="match status" value="1"/>
</dbReference>
<keyword evidence="5" id="KW-0206">Cytoskeleton</keyword>
<dbReference type="KEGG" id="bbes:BESB_032880"/>
<evidence type="ECO:0000256" key="6">
    <source>
        <dbReference type="ARBA" id="ARBA00023273"/>
    </source>
</evidence>
<dbReference type="OrthoDB" id="6360546at2759"/>
<organism evidence="9 10">
    <name type="scientific">Besnoitia besnoiti</name>
    <name type="common">Apicomplexan protozoan</name>
    <dbReference type="NCBI Taxonomy" id="94643"/>
    <lineage>
        <taxon>Eukaryota</taxon>
        <taxon>Sar</taxon>
        <taxon>Alveolata</taxon>
        <taxon>Apicomplexa</taxon>
        <taxon>Conoidasida</taxon>
        <taxon>Coccidia</taxon>
        <taxon>Eucoccidiorida</taxon>
        <taxon>Eimeriorina</taxon>
        <taxon>Sarcocystidae</taxon>
        <taxon>Besnoitia</taxon>
    </lineage>
</organism>
<dbReference type="STRING" id="94643.A0A2A9M459"/>
<dbReference type="AlphaFoldDB" id="A0A2A9M459"/>
<dbReference type="EMBL" id="NWUJ01000017">
    <property type="protein sequence ID" value="PFH31091.1"/>
    <property type="molecule type" value="Genomic_DNA"/>
</dbReference>
<protein>
    <submittedName>
        <fullName evidence="9">EF hand family protein</fullName>
    </submittedName>
</protein>
<evidence type="ECO:0000256" key="7">
    <source>
        <dbReference type="SAM" id="MobiDB-lite"/>
    </source>
</evidence>
<dbReference type="VEuPathDB" id="ToxoDB:BESB_032880"/>
<accession>A0A2A9M459</accession>
<reference evidence="9 10" key="1">
    <citation type="submission" date="2017-09" db="EMBL/GenBank/DDBJ databases">
        <title>Genome sequencing of Besnoitia besnoiti strain Bb-Ger1.</title>
        <authorList>
            <person name="Schares G."/>
            <person name="Venepally P."/>
            <person name="Lorenzi H.A."/>
        </authorList>
    </citation>
    <scope>NUCLEOTIDE SEQUENCE [LARGE SCALE GENOMIC DNA]</scope>
    <source>
        <strain evidence="9 10">Bb-Ger1</strain>
    </source>
</reference>
<comment type="caution">
    <text evidence="9">The sequence shown here is derived from an EMBL/GenBank/DDBJ whole genome shotgun (WGS) entry which is preliminary data.</text>
</comment>
<dbReference type="PANTHER" id="PTHR12086:SF9">
    <property type="entry name" value="EF-HAND DOMAIN-CONTAINING PROTEIN 1"/>
    <property type="match status" value="1"/>
</dbReference>
<gene>
    <name evidence="9" type="ORF">BESB_032880</name>
</gene>
<dbReference type="GO" id="GO:0060285">
    <property type="term" value="P:cilium-dependent cell motility"/>
    <property type="evidence" value="ECO:0007669"/>
    <property type="project" value="TreeGrafter"/>
</dbReference>
<dbReference type="GO" id="GO:0072686">
    <property type="term" value="C:mitotic spindle"/>
    <property type="evidence" value="ECO:0007669"/>
    <property type="project" value="TreeGrafter"/>
</dbReference>
<dbReference type="GeneID" id="40308270"/>
<evidence type="ECO:0000313" key="10">
    <source>
        <dbReference type="Proteomes" id="UP000224006"/>
    </source>
</evidence>
<feature type="region of interest" description="Disordered" evidence="7">
    <location>
        <begin position="79"/>
        <end position="98"/>
    </location>
</feature>
<evidence type="ECO:0000256" key="3">
    <source>
        <dbReference type="ARBA" id="ARBA00022490"/>
    </source>
</evidence>
<evidence type="ECO:0000256" key="1">
    <source>
        <dbReference type="ARBA" id="ARBA00004138"/>
    </source>
</evidence>
<dbReference type="GO" id="GO:0043014">
    <property type="term" value="F:alpha-tubulin binding"/>
    <property type="evidence" value="ECO:0007669"/>
    <property type="project" value="TreeGrafter"/>
</dbReference>
<dbReference type="GO" id="GO:0005930">
    <property type="term" value="C:axoneme"/>
    <property type="evidence" value="ECO:0007669"/>
    <property type="project" value="TreeGrafter"/>
</dbReference>
<evidence type="ECO:0000256" key="5">
    <source>
        <dbReference type="ARBA" id="ARBA00023212"/>
    </source>
</evidence>
<dbReference type="FunFam" id="2.30.29.170:FF:000004">
    <property type="entry name" value="EF-hand domain containing 2"/>
    <property type="match status" value="1"/>
</dbReference>
<dbReference type="Pfam" id="PF06565">
    <property type="entry name" value="DM10_dom"/>
    <property type="match status" value="3"/>
</dbReference>
<comment type="subcellular location">
    <subcellularLocation>
        <location evidence="1">Cell projection</location>
        <location evidence="1">Cilium</location>
    </subcellularLocation>
    <subcellularLocation>
        <location evidence="2">Cytoplasm</location>
        <location evidence="2">Cytoskeleton</location>
    </subcellularLocation>
</comment>
<dbReference type="RefSeq" id="XP_029215100.1">
    <property type="nucleotide sequence ID" value="XM_029361880.1"/>
</dbReference>
<dbReference type="InterPro" id="IPR040193">
    <property type="entry name" value="EFHC1/EFHC2/EFHB"/>
</dbReference>
<dbReference type="GO" id="GO:0007052">
    <property type="term" value="P:mitotic spindle organization"/>
    <property type="evidence" value="ECO:0007669"/>
    <property type="project" value="TreeGrafter"/>
</dbReference>
<feature type="domain" description="DM10" evidence="8">
    <location>
        <begin position="281"/>
        <end position="393"/>
    </location>
</feature>
<evidence type="ECO:0000256" key="4">
    <source>
        <dbReference type="ARBA" id="ARBA00022737"/>
    </source>
</evidence>
<keyword evidence="6" id="KW-0966">Cell projection</keyword>
<evidence type="ECO:0000313" key="9">
    <source>
        <dbReference type="EMBL" id="PFH31091.1"/>
    </source>
</evidence>
<dbReference type="SMART" id="SM00676">
    <property type="entry name" value="DM10"/>
    <property type="match status" value="3"/>
</dbReference>
<keyword evidence="3" id="KW-0963">Cytoplasm</keyword>